<evidence type="ECO:0000313" key="2">
    <source>
        <dbReference type="EMBL" id="CAB4841761.1"/>
    </source>
</evidence>
<accession>A0A6J7B9J8</accession>
<feature type="transmembrane region" description="Helical" evidence="1">
    <location>
        <begin position="12"/>
        <end position="32"/>
    </location>
</feature>
<evidence type="ECO:0000256" key="1">
    <source>
        <dbReference type="SAM" id="Phobius"/>
    </source>
</evidence>
<organism evidence="2">
    <name type="scientific">freshwater metagenome</name>
    <dbReference type="NCBI Taxonomy" id="449393"/>
    <lineage>
        <taxon>unclassified sequences</taxon>
        <taxon>metagenomes</taxon>
        <taxon>ecological metagenomes</taxon>
    </lineage>
</organism>
<sequence>MAVKSEFRKDDGSLSVLIMGLFLITVALLFLMTDVASISVSKRSLTQATEAAALRAVQSLDKAAYYRGTSAVGVPLDCAMARIRVLEELDLWMNSDGMRRPELEKVWLTDFYCEGNTVEIHTSANAALAFRLPQSTLSTVEIHASAGASANKSDWFLFP</sequence>
<proteinExistence type="predicted"/>
<protein>
    <submittedName>
        <fullName evidence="2">Unannotated protein</fullName>
    </submittedName>
</protein>
<dbReference type="AlphaFoldDB" id="A0A6J7B9J8"/>
<keyword evidence="1" id="KW-0472">Membrane</keyword>
<dbReference type="EMBL" id="CAFAZX010000020">
    <property type="protein sequence ID" value="CAB4841761.1"/>
    <property type="molecule type" value="Genomic_DNA"/>
</dbReference>
<keyword evidence="1" id="KW-0812">Transmembrane</keyword>
<keyword evidence="1" id="KW-1133">Transmembrane helix</keyword>
<gene>
    <name evidence="2" type="ORF">UFOPK3241_00516</name>
</gene>
<name>A0A6J7B9J8_9ZZZZ</name>
<reference evidence="2" key="1">
    <citation type="submission" date="2020-05" db="EMBL/GenBank/DDBJ databases">
        <authorList>
            <person name="Chiriac C."/>
            <person name="Salcher M."/>
            <person name="Ghai R."/>
            <person name="Kavagutti S V."/>
        </authorList>
    </citation>
    <scope>NUCLEOTIDE SEQUENCE</scope>
</reference>